<feature type="compositionally biased region" description="Low complexity" evidence="1">
    <location>
        <begin position="239"/>
        <end position="252"/>
    </location>
</feature>
<dbReference type="OrthoDB" id="4205424at2759"/>
<dbReference type="AlphaFoldDB" id="A0A6G1JED7"/>
<keyword evidence="4" id="KW-1185">Reference proteome</keyword>
<feature type="region of interest" description="Disordered" evidence="1">
    <location>
        <begin position="227"/>
        <end position="336"/>
    </location>
</feature>
<evidence type="ECO:0000313" key="3">
    <source>
        <dbReference type="EMBL" id="KAF2688489.1"/>
    </source>
</evidence>
<proteinExistence type="predicted"/>
<evidence type="ECO:0000313" key="4">
    <source>
        <dbReference type="Proteomes" id="UP000799291"/>
    </source>
</evidence>
<feature type="region of interest" description="Disordered" evidence="1">
    <location>
        <begin position="442"/>
        <end position="510"/>
    </location>
</feature>
<dbReference type="InterPro" id="IPR041260">
    <property type="entry name" value="Sld7_C"/>
</dbReference>
<gene>
    <name evidence="3" type="ORF">K458DRAFT_384675</name>
</gene>
<dbReference type="Proteomes" id="UP000799291">
    <property type="component" value="Unassembled WGS sequence"/>
</dbReference>
<dbReference type="EMBL" id="MU005573">
    <property type="protein sequence ID" value="KAF2688489.1"/>
    <property type="molecule type" value="Genomic_DNA"/>
</dbReference>
<feature type="compositionally biased region" description="Basic and acidic residues" evidence="1">
    <location>
        <begin position="325"/>
        <end position="336"/>
    </location>
</feature>
<feature type="compositionally biased region" description="Low complexity" evidence="1">
    <location>
        <begin position="280"/>
        <end position="299"/>
    </location>
</feature>
<name>A0A6G1JED7_9PLEO</name>
<dbReference type="Pfam" id="PF18596">
    <property type="entry name" value="Sld7_C"/>
    <property type="match status" value="1"/>
</dbReference>
<sequence>MGDIWSGDIVLPDNTAIKDVNLASQNVASSPALPATPFRFLTIVDTARIPLYLAAGLSLDVWTTNEATEEWFASLLLSKADAADASGNSAVKEWWACARAQSPIGILVRLDGENTRSIGPRVTEILFYGTIAAPAQGALPTPPSSSPDLPYARPEQLPEVKVHALPLSSDLLHQDALSDVPPLSPGLSACDAHPEVESRFLPPAQAPQSAPDSPKRKRDIFDEASLARKNARGKGGEGVSAAAARAQESQRAFGHRKSLSIDTKAVPFPESRPNSAHSALARPPSRQLSRSPSLSSDIRPLSRKGPSDSHSKRSTLSQVATIPLHPEEPTIETRNKEALSRVVMAAMRMHGLQQRKKNKSRRNSVAPGIEIEHLSEEVAAEEAAKDEEYKMIYHQTYKGASIALRKHIATQHLYSQPDRLRHVVEKLLAIFCTDPLTQPLPTQKSIDPLATPGSNNKLGVPGSTHSHASPFDLPSGARMNAVKSAEGHVHTGSPVRKKAKDGTKRLYESI</sequence>
<protein>
    <recommendedName>
        <fullName evidence="2">Sld7 C-terminal domain-containing protein</fullName>
    </recommendedName>
</protein>
<evidence type="ECO:0000256" key="1">
    <source>
        <dbReference type="SAM" id="MobiDB-lite"/>
    </source>
</evidence>
<reference evidence="3" key="1">
    <citation type="journal article" date="2020" name="Stud. Mycol.">
        <title>101 Dothideomycetes genomes: a test case for predicting lifestyles and emergence of pathogens.</title>
        <authorList>
            <person name="Haridas S."/>
            <person name="Albert R."/>
            <person name="Binder M."/>
            <person name="Bloem J."/>
            <person name="Labutti K."/>
            <person name="Salamov A."/>
            <person name="Andreopoulos B."/>
            <person name="Baker S."/>
            <person name="Barry K."/>
            <person name="Bills G."/>
            <person name="Bluhm B."/>
            <person name="Cannon C."/>
            <person name="Castanera R."/>
            <person name="Culley D."/>
            <person name="Daum C."/>
            <person name="Ezra D."/>
            <person name="Gonzalez J."/>
            <person name="Henrissat B."/>
            <person name="Kuo A."/>
            <person name="Liang C."/>
            <person name="Lipzen A."/>
            <person name="Lutzoni F."/>
            <person name="Magnuson J."/>
            <person name="Mondo S."/>
            <person name="Nolan M."/>
            <person name="Ohm R."/>
            <person name="Pangilinan J."/>
            <person name="Park H.-J."/>
            <person name="Ramirez L."/>
            <person name="Alfaro M."/>
            <person name="Sun H."/>
            <person name="Tritt A."/>
            <person name="Yoshinaga Y."/>
            <person name="Zwiers L.-H."/>
            <person name="Turgeon B."/>
            <person name="Goodwin S."/>
            <person name="Spatafora J."/>
            <person name="Crous P."/>
            <person name="Grigoriev I."/>
        </authorList>
    </citation>
    <scope>NUCLEOTIDE SEQUENCE</scope>
    <source>
        <strain evidence="3">CBS 122367</strain>
    </source>
</reference>
<organism evidence="3 4">
    <name type="scientific">Lentithecium fluviatile CBS 122367</name>
    <dbReference type="NCBI Taxonomy" id="1168545"/>
    <lineage>
        <taxon>Eukaryota</taxon>
        <taxon>Fungi</taxon>
        <taxon>Dikarya</taxon>
        <taxon>Ascomycota</taxon>
        <taxon>Pezizomycotina</taxon>
        <taxon>Dothideomycetes</taxon>
        <taxon>Pleosporomycetidae</taxon>
        <taxon>Pleosporales</taxon>
        <taxon>Massarineae</taxon>
        <taxon>Lentitheciaceae</taxon>
        <taxon>Lentithecium</taxon>
    </lineage>
</organism>
<feature type="compositionally biased region" description="Basic and acidic residues" evidence="1">
    <location>
        <begin position="500"/>
        <end position="510"/>
    </location>
</feature>
<feature type="domain" description="Sld7 C-terminal" evidence="2">
    <location>
        <begin position="332"/>
        <end position="432"/>
    </location>
</feature>
<feature type="compositionally biased region" description="Polar residues" evidence="1">
    <location>
        <begin position="452"/>
        <end position="467"/>
    </location>
</feature>
<evidence type="ECO:0000259" key="2">
    <source>
        <dbReference type="Pfam" id="PF18596"/>
    </source>
</evidence>
<accession>A0A6G1JED7</accession>